<proteinExistence type="predicted"/>
<dbReference type="PANTHER" id="PTHR36919">
    <property type="entry name" value="BLR1215 PROTEIN"/>
    <property type="match status" value="1"/>
</dbReference>
<organism evidence="2 3">
    <name type="scientific">Pandoraea morbifera</name>
    <dbReference type="NCBI Taxonomy" id="2508300"/>
    <lineage>
        <taxon>Bacteria</taxon>
        <taxon>Pseudomonadati</taxon>
        <taxon>Pseudomonadota</taxon>
        <taxon>Betaproteobacteria</taxon>
        <taxon>Burkholderiales</taxon>
        <taxon>Burkholderiaceae</taxon>
        <taxon>Pandoraea</taxon>
    </lineage>
</organism>
<keyword evidence="3" id="KW-1185">Reference proteome</keyword>
<evidence type="ECO:0000313" key="3">
    <source>
        <dbReference type="Proteomes" id="UP000368474"/>
    </source>
</evidence>
<dbReference type="Gene3D" id="2.40.128.520">
    <property type="match status" value="1"/>
</dbReference>
<gene>
    <name evidence="2" type="ORF">PMO31116_00603</name>
</gene>
<evidence type="ECO:0000313" key="2">
    <source>
        <dbReference type="EMBL" id="VVD70954.1"/>
    </source>
</evidence>
<dbReference type="AlphaFoldDB" id="A0A5E4S8Q4"/>
<sequence>MNAVFRRRPFAAGYPRTSAALCVLHVLRVISVISVISATVTPAFADTLSPVGVWRIVDETGDPKALIVISERDGEYVGALAKSLGRRDALERRCDGCTDDRKGRKLQGMEIIRGLRKDGDEYTGGKILDPDSGSEYGCKIRVVDGGKKLEVRGYFGISLLGRTQTWIREP</sequence>
<evidence type="ECO:0000259" key="1">
    <source>
        <dbReference type="Pfam" id="PF09917"/>
    </source>
</evidence>
<feature type="domain" description="DUF2147" evidence="1">
    <location>
        <begin position="52"/>
        <end position="168"/>
    </location>
</feature>
<dbReference type="Proteomes" id="UP000368474">
    <property type="component" value="Unassembled WGS sequence"/>
</dbReference>
<accession>A0A5E4S8Q4</accession>
<reference evidence="2 3" key="1">
    <citation type="submission" date="2019-08" db="EMBL/GenBank/DDBJ databases">
        <authorList>
            <person name="Peeters C."/>
        </authorList>
    </citation>
    <scope>NUCLEOTIDE SEQUENCE [LARGE SCALE GENOMIC DNA]</scope>
    <source>
        <strain evidence="2 3">LMG 31116</strain>
    </source>
</reference>
<protein>
    <submittedName>
        <fullName evidence="2">Signal peptide protein</fullName>
    </submittedName>
</protein>
<dbReference type="EMBL" id="CABPSD010000001">
    <property type="protein sequence ID" value="VVD70954.1"/>
    <property type="molecule type" value="Genomic_DNA"/>
</dbReference>
<dbReference type="PANTHER" id="PTHR36919:SF3">
    <property type="entry name" value="BLL5882 PROTEIN"/>
    <property type="match status" value="1"/>
</dbReference>
<dbReference type="InterPro" id="IPR019223">
    <property type="entry name" value="DUF2147"/>
</dbReference>
<name>A0A5E4S8Q4_9BURK</name>
<dbReference type="Pfam" id="PF09917">
    <property type="entry name" value="DUF2147"/>
    <property type="match status" value="1"/>
</dbReference>